<dbReference type="KEGG" id="more:E1B28_006012"/>
<evidence type="ECO:0000256" key="2">
    <source>
        <dbReference type="ARBA" id="ARBA00022705"/>
    </source>
</evidence>
<feature type="compositionally biased region" description="Polar residues" evidence="7">
    <location>
        <begin position="112"/>
        <end position="121"/>
    </location>
</feature>
<evidence type="ECO:0000313" key="9">
    <source>
        <dbReference type="Proteomes" id="UP001049176"/>
    </source>
</evidence>
<dbReference type="EMBL" id="CM032183">
    <property type="protein sequence ID" value="KAG7095238.1"/>
    <property type="molecule type" value="Genomic_DNA"/>
</dbReference>
<keyword evidence="2" id="KW-0235">DNA replication</keyword>
<feature type="region of interest" description="Disordered" evidence="7">
    <location>
        <begin position="102"/>
        <end position="121"/>
    </location>
</feature>
<organism evidence="8 9">
    <name type="scientific">Marasmius oreades</name>
    <name type="common">fairy-ring Marasmius</name>
    <dbReference type="NCBI Taxonomy" id="181124"/>
    <lineage>
        <taxon>Eukaryota</taxon>
        <taxon>Fungi</taxon>
        <taxon>Dikarya</taxon>
        <taxon>Basidiomycota</taxon>
        <taxon>Agaricomycotina</taxon>
        <taxon>Agaricomycetes</taxon>
        <taxon>Agaricomycetidae</taxon>
        <taxon>Agaricales</taxon>
        <taxon>Marasmiineae</taxon>
        <taxon>Marasmiaceae</taxon>
        <taxon>Marasmius</taxon>
    </lineage>
</organism>
<dbReference type="GO" id="GO:0031390">
    <property type="term" value="C:Ctf18 RFC-like complex"/>
    <property type="evidence" value="ECO:0007669"/>
    <property type="project" value="InterPro"/>
</dbReference>
<evidence type="ECO:0000256" key="5">
    <source>
        <dbReference type="ARBA" id="ARBA00023306"/>
    </source>
</evidence>
<comment type="similarity">
    <text evidence="6">Belongs to the CTF8 family.</text>
</comment>
<evidence type="ECO:0000256" key="6">
    <source>
        <dbReference type="ARBA" id="ARBA00038447"/>
    </source>
</evidence>
<evidence type="ECO:0000256" key="1">
    <source>
        <dbReference type="ARBA" id="ARBA00004123"/>
    </source>
</evidence>
<comment type="caution">
    <text evidence="8">The sequence shown here is derived from an EMBL/GenBank/DDBJ whole genome shotgun (WGS) entry which is preliminary data.</text>
</comment>
<evidence type="ECO:0000256" key="3">
    <source>
        <dbReference type="ARBA" id="ARBA00023125"/>
    </source>
</evidence>
<evidence type="ECO:0000313" key="8">
    <source>
        <dbReference type="EMBL" id="KAG7095238.1"/>
    </source>
</evidence>
<dbReference type="Pfam" id="PF09696">
    <property type="entry name" value="Ctf8"/>
    <property type="match status" value="1"/>
</dbReference>
<proteinExistence type="inferred from homology"/>
<dbReference type="RefSeq" id="XP_043011708.1">
    <property type="nucleotide sequence ID" value="XM_043150619.1"/>
</dbReference>
<dbReference type="InterPro" id="IPR018607">
    <property type="entry name" value="Ctf8"/>
</dbReference>
<dbReference type="PANTHER" id="PTHR28605:SF1">
    <property type="entry name" value="CHROMOSOME TRANSMISSION FIDELITY FACTOR 8"/>
    <property type="match status" value="1"/>
</dbReference>
<name>A0A9P7UV61_9AGAR</name>
<dbReference type="GeneID" id="66075088"/>
<evidence type="ECO:0000256" key="4">
    <source>
        <dbReference type="ARBA" id="ARBA00023242"/>
    </source>
</evidence>
<sequence length="180" mass="19963">MGRVKHKQHVSQMVIPIIFSPSTLSEPSLSGPLARISDSELLLLEFQGEIHVDSEEGDVKSGQLVGTLTIDEGLTRPALRIGHNQLEGKLVTLAKPLAVLRKQRPKPQPQQNFPDETNYDENTVNLDQEEELENMNMVMATSLTPQAPTEWHGIALIRRKIVFSKRPMPIVGIGKTSSLV</sequence>
<protein>
    <submittedName>
        <fullName evidence="8">Uncharacterized protein</fullName>
    </submittedName>
</protein>
<evidence type="ECO:0000256" key="7">
    <source>
        <dbReference type="SAM" id="MobiDB-lite"/>
    </source>
</evidence>
<keyword evidence="9" id="KW-1185">Reference proteome</keyword>
<dbReference type="PANTHER" id="PTHR28605">
    <property type="entry name" value="CTF8, CHROMOSOME TRANSMISSION FIDELITY FACTOR 8 HOMOLOG (S. CEREVISIAE)"/>
    <property type="match status" value="1"/>
</dbReference>
<dbReference type="OrthoDB" id="121932at2759"/>
<gene>
    <name evidence="8" type="ORF">E1B28_006012</name>
</gene>
<dbReference type="Proteomes" id="UP001049176">
    <property type="component" value="Chromosome 3"/>
</dbReference>
<dbReference type="AlphaFoldDB" id="A0A9P7UV61"/>
<keyword evidence="3" id="KW-0238">DNA-binding</keyword>
<comment type="subcellular location">
    <subcellularLocation>
        <location evidence="1">Nucleus</location>
    </subcellularLocation>
</comment>
<dbReference type="GO" id="GO:0003677">
    <property type="term" value="F:DNA binding"/>
    <property type="evidence" value="ECO:0007669"/>
    <property type="project" value="UniProtKB-KW"/>
</dbReference>
<accession>A0A9P7UV61</accession>
<keyword evidence="4" id="KW-0539">Nucleus</keyword>
<dbReference type="GO" id="GO:0007064">
    <property type="term" value="P:mitotic sister chromatid cohesion"/>
    <property type="evidence" value="ECO:0007669"/>
    <property type="project" value="InterPro"/>
</dbReference>
<keyword evidence="5" id="KW-0131">Cell cycle</keyword>
<dbReference type="GO" id="GO:0006260">
    <property type="term" value="P:DNA replication"/>
    <property type="evidence" value="ECO:0007669"/>
    <property type="project" value="UniProtKB-KW"/>
</dbReference>
<reference evidence="8" key="1">
    <citation type="journal article" date="2021" name="Genome Biol. Evol.">
        <title>The assembled and annotated genome of the fairy-ring fungus Marasmius oreades.</title>
        <authorList>
            <person name="Hiltunen M."/>
            <person name="Ament-Velasquez S.L."/>
            <person name="Johannesson H."/>
        </authorList>
    </citation>
    <scope>NUCLEOTIDE SEQUENCE</scope>
    <source>
        <strain evidence="8">03SP1</strain>
    </source>
</reference>